<keyword evidence="3" id="KW-1185">Reference proteome</keyword>
<dbReference type="InterPro" id="IPR036105">
    <property type="entry name" value="DiNase_FeMo-co_biosyn_sf"/>
</dbReference>
<accession>A0AA48KEH5</accession>
<evidence type="ECO:0000313" key="3">
    <source>
        <dbReference type="Proteomes" id="UP001228113"/>
    </source>
</evidence>
<evidence type="ECO:0000313" key="2">
    <source>
        <dbReference type="EMBL" id="BDU77317.1"/>
    </source>
</evidence>
<protein>
    <recommendedName>
        <fullName evidence="1">Dinitrogenase iron-molybdenum cofactor biosynthesis domain-containing protein</fullName>
    </recommendedName>
</protein>
<reference evidence="2" key="1">
    <citation type="journal article" date="2023" name="Int. J. Syst. Evol. Microbiol.">
        <title>Mesoterricola silvestris gen. nov., sp. nov., Mesoterricola sediminis sp. nov., Geothrix oryzae sp. nov., Geothrix edaphica sp. nov., Geothrix rubra sp. nov., and Geothrix limicola sp. nov., six novel members of Acidobacteriota isolated from soils.</title>
        <authorList>
            <person name="Itoh H."/>
            <person name="Sugisawa Y."/>
            <person name="Mise K."/>
            <person name="Xu Z."/>
            <person name="Kuniyasu M."/>
            <person name="Ushijima N."/>
            <person name="Kawano K."/>
            <person name="Kobayashi E."/>
            <person name="Shiratori Y."/>
            <person name="Masuda Y."/>
            <person name="Senoo K."/>
        </authorList>
    </citation>
    <scope>NUCLEOTIDE SEQUENCE</scope>
    <source>
        <strain evidence="2">W786</strain>
    </source>
</reference>
<dbReference type="InterPro" id="IPR003731">
    <property type="entry name" value="Di-Nase_FeMo-co_biosynth"/>
</dbReference>
<dbReference type="KEGG" id="msea:METESE_22750"/>
<gene>
    <name evidence="2" type="ORF">METESE_22750</name>
</gene>
<dbReference type="SUPFAM" id="SSF53146">
    <property type="entry name" value="Nitrogenase accessory factor-like"/>
    <property type="match status" value="1"/>
</dbReference>
<organism evidence="2 3">
    <name type="scientific">Mesoterricola sediminis</name>
    <dbReference type="NCBI Taxonomy" id="2927980"/>
    <lineage>
        <taxon>Bacteria</taxon>
        <taxon>Pseudomonadati</taxon>
        <taxon>Acidobacteriota</taxon>
        <taxon>Holophagae</taxon>
        <taxon>Holophagales</taxon>
        <taxon>Holophagaceae</taxon>
        <taxon>Mesoterricola</taxon>
    </lineage>
</organism>
<dbReference type="RefSeq" id="WP_316410236.1">
    <property type="nucleotide sequence ID" value="NZ_AP027081.1"/>
</dbReference>
<dbReference type="AlphaFoldDB" id="A0AA48KEH5"/>
<dbReference type="Proteomes" id="UP001228113">
    <property type="component" value="Chromosome"/>
</dbReference>
<dbReference type="InterPro" id="IPR033913">
    <property type="entry name" value="MTH1175_dom"/>
</dbReference>
<sequence>MASLRIALPSALPGGLEASIDAHFGHCAVYTLVDVAEGRVQGVETLPGLPHEAGGCLQAVSYLAGKGVSVLIAGGLGRRPLMGFNEAGIEVYRGAGLADVASAVQAWIQGQLPRFTAEFTCHGGGHHAH</sequence>
<dbReference type="CDD" id="cd00851">
    <property type="entry name" value="MTH1175"/>
    <property type="match status" value="1"/>
</dbReference>
<feature type="domain" description="Dinitrogenase iron-molybdenum cofactor biosynthesis" evidence="1">
    <location>
        <begin position="17"/>
        <end position="109"/>
    </location>
</feature>
<dbReference type="PANTHER" id="PTHR42983:SF1">
    <property type="entry name" value="IRON-MOLYBDENUM PROTEIN"/>
    <property type="match status" value="1"/>
</dbReference>
<proteinExistence type="predicted"/>
<dbReference type="PANTHER" id="PTHR42983">
    <property type="entry name" value="DINITROGENASE IRON-MOLYBDENUM COFACTOR PROTEIN-RELATED"/>
    <property type="match status" value="1"/>
</dbReference>
<dbReference type="EMBL" id="AP027081">
    <property type="protein sequence ID" value="BDU77317.1"/>
    <property type="molecule type" value="Genomic_DNA"/>
</dbReference>
<dbReference type="Pfam" id="PF02579">
    <property type="entry name" value="Nitro_FeMo-Co"/>
    <property type="match status" value="1"/>
</dbReference>
<name>A0AA48KEH5_9BACT</name>
<dbReference type="Gene3D" id="3.30.420.130">
    <property type="entry name" value="Dinitrogenase iron-molybdenum cofactor biosynthesis domain"/>
    <property type="match status" value="1"/>
</dbReference>
<evidence type="ECO:0000259" key="1">
    <source>
        <dbReference type="Pfam" id="PF02579"/>
    </source>
</evidence>